<evidence type="ECO:0000256" key="8">
    <source>
        <dbReference type="ARBA" id="ARBA00022771"/>
    </source>
</evidence>
<evidence type="ECO:0000256" key="5">
    <source>
        <dbReference type="ARBA" id="ARBA00022679"/>
    </source>
</evidence>
<evidence type="ECO:0000256" key="1">
    <source>
        <dbReference type="ARBA" id="ARBA00000900"/>
    </source>
</evidence>
<accession>A0A8J4Q8Z5</accession>
<feature type="chain" id="PRO_5035277154" description="RING-type E3 ubiquitin transferase" evidence="16">
    <location>
        <begin position="34"/>
        <end position="325"/>
    </location>
</feature>
<dbReference type="Gene3D" id="3.30.40.10">
    <property type="entry name" value="Zinc/RING finger domain, C3HC4 (zinc finger)"/>
    <property type="match status" value="1"/>
</dbReference>
<dbReference type="InterPro" id="IPR013083">
    <property type="entry name" value="Znf_RING/FYVE/PHD"/>
</dbReference>
<evidence type="ECO:0000256" key="10">
    <source>
        <dbReference type="ARBA" id="ARBA00022833"/>
    </source>
</evidence>
<dbReference type="EMBL" id="JRKL02013022">
    <property type="protein sequence ID" value="KAF3943239.1"/>
    <property type="molecule type" value="Genomic_DNA"/>
</dbReference>
<comment type="pathway">
    <text evidence="3">Protein modification; protein ubiquitination.</text>
</comment>
<evidence type="ECO:0000256" key="15">
    <source>
        <dbReference type="SAM" id="Phobius"/>
    </source>
</evidence>
<proteinExistence type="inferred from homology"/>
<dbReference type="Proteomes" id="UP000737018">
    <property type="component" value="Unassembled WGS sequence"/>
</dbReference>
<dbReference type="InterPro" id="IPR001841">
    <property type="entry name" value="Znf_RING"/>
</dbReference>
<evidence type="ECO:0000256" key="7">
    <source>
        <dbReference type="ARBA" id="ARBA00022723"/>
    </source>
</evidence>
<dbReference type="PROSITE" id="PS50089">
    <property type="entry name" value="ZF_RING_2"/>
    <property type="match status" value="1"/>
</dbReference>
<feature type="signal peptide" evidence="16">
    <location>
        <begin position="1"/>
        <end position="33"/>
    </location>
</feature>
<keyword evidence="11 15" id="KW-1133">Transmembrane helix</keyword>
<comment type="catalytic activity">
    <reaction evidence="1">
        <text>S-ubiquitinyl-[E2 ubiquitin-conjugating enzyme]-L-cysteine + [acceptor protein]-L-lysine = [E2 ubiquitin-conjugating enzyme]-L-cysteine + N(6)-ubiquitinyl-[acceptor protein]-L-lysine.</text>
        <dbReference type="EC" id="2.3.2.27"/>
    </reaction>
</comment>
<evidence type="ECO:0000256" key="16">
    <source>
        <dbReference type="SAM" id="SignalP"/>
    </source>
</evidence>
<comment type="caution">
    <text evidence="18">The sequence shown here is derived from an EMBL/GenBank/DDBJ whole genome shotgun (WGS) entry which is preliminary data.</text>
</comment>
<evidence type="ECO:0000256" key="12">
    <source>
        <dbReference type="ARBA" id="ARBA00023136"/>
    </source>
</evidence>
<evidence type="ECO:0000256" key="9">
    <source>
        <dbReference type="ARBA" id="ARBA00022786"/>
    </source>
</evidence>
<evidence type="ECO:0000259" key="17">
    <source>
        <dbReference type="PROSITE" id="PS50089"/>
    </source>
</evidence>
<gene>
    <name evidence="18" type="ORF">CMV_030181</name>
</gene>
<dbReference type="Pfam" id="PF13639">
    <property type="entry name" value="zf-RING_2"/>
    <property type="match status" value="1"/>
</dbReference>
<dbReference type="PANTHER" id="PTHR14155">
    <property type="entry name" value="RING FINGER DOMAIN-CONTAINING"/>
    <property type="match status" value="1"/>
</dbReference>
<evidence type="ECO:0000256" key="4">
    <source>
        <dbReference type="ARBA" id="ARBA00012483"/>
    </source>
</evidence>
<evidence type="ECO:0000256" key="2">
    <source>
        <dbReference type="ARBA" id="ARBA00004167"/>
    </source>
</evidence>
<dbReference type="SMART" id="SM00184">
    <property type="entry name" value="RING"/>
    <property type="match status" value="1"/>
</dbReference>
<dbReference type="AlphaFoldDB" id="A0A8J4Q8Z5"/>
<comment type="subcellular location">
    <subcellularLocation>
        <location evidence="2">Membrane</location>
        <topology evidence="2">Single-pass membrane protein</topology>
    </subcellularLocation>
</comment>
<dbReference type="CDD" id="cd16461">
    <property type="entry name" value="RING-H2_EL5-like"/>
    <property type="match status" value="1"/>
</dbReference>
<feature type="domain" description="RING-type" evidence="17">
    <location>
        <begin position="124"/>
        <end position="166"/>
    </location>
</feature>
<keyword evidence="12 15" id="KW-0472">Membrane</keyword>
<organism evidence="18 19">
    <name type="scientific">Castanea mollissima</name>
    <name type="common">Chinese chestnut</name>
    <dbReference type="NCBI Taxonomy" id="60419"/>
    <lineage>
        <taxon>Eukaryota</taxon>
        <taxon>Viridiplantae</taxon>
        <taxon>Streptophyta</taxon>
        <taxon>Embryophyta</taxon>
        <taxon>Tracheophyta</taxon>
        <taxon>Spermatophyta</taxon>
        <taxon>Magnoliopsida</taxon>
        <taxon>eudicotyledons</taxon>
        <taxon>Gunneridae</taxon>
        <taxon>Pentapetalae</taxon>
        <taxon>rosids</taxon>
        <taxon>fabids</taxon>
        <taxon>Fagales</taxon>
        <taxon>Fagaceae</taxon>
        <taxon>Castanea</taxon>
    </lineage>
</organism>
<feature type="transmembrane region" description="Helical" evidence="15">
    <location>
        <begin position="52"/>
        <end position="74"/>
    </location>
</feature>
<protein>
    <recommendedName>
        <fullName evidence="4">RING-type E3 ubiquitin transferase</fullName>
        <ecNumber evidence="4">2.3.2.27</ecNumber>
    </recommendedName>
</protein>
<keyword evidence="5" id="KW-0808">Transferase</keyword>
<comment type="similarity">
    <text evidence="13">Belongs to the RING-type zinc finger family. ATL subfamily.</text>
</comment>
<dbReference type="FunFam" id="3.30.40.10:FF:000187">
    <property type="entry name" value="E3 ubiquitin-protein ligase ATL6"/>
    <property type="match status" value="1"/>
</dbReference>
<dbReference type="InterPro" id="IPR053238">
    <property type="entry name" value="RING-H2_zinc_finger"/>
</dbReference>
<sequence>MRPKINLSRPIIPFPCLVLLLLLLSLPHHSANAQSGRQSTVTTPMTVNYDHSVALVIVFLVWAFFFVAFFCIYLNDCIDTRAGPAISANRSSNCGLDRAVIESFPIFEVKNLRTVKVTATTLECAVCLGEFEDHETLRLLPKCSHAFHPDCIDAWLTSHVTCPVCRAKLTNNDTSTTTTTITTAATTTTVESTESTQETGGVQNDHVVINVDDDPPRGKFLRSHSTGHSLSQPGVEIDTERYTLRLPEEVMKQKKLRRSNSYDVVFCAVGSLRYTPPFVSIGGSVKLTGLEGNAKGFFTSVKWPLHRLSVKAGGPEDLSEQCARK</sequence>
<name>A0A8J4Q8Z5_9ROSI</name>
<dbReference type="SUPFAM" id="SSF57850">
    <property type="entry name" value="RING/U-box"/>
    <property type="match status" value="1"/>
</dbReference>
<dbReference type="PANTHER" id="PTHR14155:SF576">
    <property type="entry name" value="E3 UBIQUITIN-PROTEIN LIGASE ATL6-LIKE"/>
    <property type="match status" value="1"/>
</dbReference>
<evidence type="ECO:0000256" key="3">
    <source>
        <dbReference type="ARBA" id="ARBA00004906"/>
    </source>
</evidence>
<evidence type="ECO:0000256" key="6">
    <source>
        <dbReference type="ARBA" id="ARBA00022692"/>
    </source>
</evidence>
<keyword evidence="7" id="KW-0479">Metal-binding</keyword>
<keyword evidence="16" id="KW-0732">Signal</keyword>
<dbReference type="OrthoDB" id="8062037at2759"/>
<keyword evidence="10" id="KW-0862">Zinc</keyword>
<evidence type="ECO:0000256" key="14">
    <source>
        <dbReference type="PROSITE-ProRule" id="PRU00175"/>
    </source>
</evidence>
<dbReference type="GO" id="GO:0008270">
    <property type="term" value="F:zinc ion binding"/>
    <property type="evidence" value="ECO:0007669"/>
    <property type="project" value="UniProtKB-KW"/>
</dbReference>
<reference evidence="18" key="1">
    <citation type="submission" date="2020-03" db="EMBL/GenBank/DDBJ databases">
        <title>Castanea mollissima Vanexum genome sequencing.</title>
        <authorList>
            <person name="Staton M."/>
        </authorList>
    </citation>
    <scope>NUCLEOTIDE SEQUENCE</scope>
    <source>
        <tissue evidence="18">Leaf</tissue>
    </source>
</reference>
<keyword evidence="6 15" id="KW-0812">Transmembrane</keyword>
<evidence type="ECO:0000313" key="19">
    <source>
        <dbReference type="Proteomes" id="UP000737018"/>
    </source>
</evidence>
<evidence type="ECO:0000313" key="18">
    <source>
        <dbReference type="EMBL" id="KAF3943239.1"/>
    </source>
</evidence>
<keyword evidence="8 14" id="KW-0863">Zinc-finger</keyword>
<keyword evidence="19" id="KW-1185">Reference proteome</keyword>
<dbReference type="GO" id="GO:0016020">
    <property type="term" value="C:membrane"/>
    <property type="evidence" value="ECO:0007669"/>
    <property type="project" value="UniProtKB-SubCell"/>
</dbReference>
<dbReference type="EC" id="2.3.2.27" evidence="4"/>
<keyword evidence="9" id="KW-0833">Ubl conjugation pathway</keyword>
<evidence type="ECO:0000256" key="11">
    <source>
        <dbReference type="ARBA" id="ARBA00022989"/>
    </source>
</evidence>
<evidence type="ECO:0000256" key="13">
    <source>
        <dbReference type="ARBA" id="ARBA00024209"/>
    </source>
</evidence>
<dbReference type="GO" id="GO:0061630">
    <property type="term" value="F:ubiquitin protein ligase activity"/>
    <property type="evidence" value="ECO:0007669"/>
    <property type="project" value="UniProtKB-EC"/>
</dbReference>